<proteinExistence type="predicted"/>
<name>A0A4R3QEE3_RHISU</name>
<reference evidence="1 2" key="1">
    <citation type="submission" date="2019-03" db="EMBL/GenBank/DDBJ databases">
        <title>Genomic Encyclopedia of Type Strains, Phase IV (KMG-V): Genome sequencing to study the core and pangenomes of soil and plant-associated prokaryotes.</title>
        <authorList>
            <person name="Whitman W."/>
        </authorList>
    </citation>
    <scope>NUCLEOTIDE SEQUENCE [LARGE SCALE GENOMIC DNA]</scope>
    <source>
        <strain evidence="1 2">Hc14</strain>
    </source>
</reference>
<protein>
    <submittedName>
        <fullName evidence="1">Surface antigen</fullName>
    </submittedName>
</protein>
<organism evidence="1 2">
    <name type="scientific">Rhizobium sullae</name>
    <name type="common">Rhizobium hedysari</name>
    <dbReference type="NCBI Taxonomy" id="50338"/>
    <lineage>
        <taxon>Bacteria</taxon>
        <taxon>Pseudomonadati</taxon>
        <taxon>Pseudomonadota</taxon>
        <taxon>Alphaproteobacteria</taxon>
        <taxon>Hyphomicrobiales</taxon>
        <taxon>Rhizobiaceae</taxon>
        <taxon>Rhizobium/Agrobacterium group</taxon>
        <taxon>Rhizobium</taxon>
    </lineage>
</organism>
<sequence length="180" mass="18945">MSNCLMPQRHRQLHSMLCLNADKGRCASDGTDSTPRCWFDRMTLRPNVLIVSSLLVAVALSSCTTAKGGGGLFSRKPSASAAFITALQGGIAGRSGVQLSDSDKQRALEAEYRALEGAAVGQPVVWSGRNVSGKVVAAAPYQVGSQNCRQYTHTLTADSKDTIARGAACRNSDGSWSPLG</sequence>
<evidence type="ECO:0000313" key="2">
    <source>
        <dbReference type="Proteomes" id="UP000294576"/>
    </source>
</evidence>
<accession>A0A4R3QEE3</accession>
<dbReference type="Proteomes" id="UP000294576">
    <property type="component" value="Unassembled WGS sequence"/>
</dbReference>
<gene>
    <name evidence="1" type="ORF">EV132_102580</name>
</gene>
<comment type="caution">
    <text evidence="1">The sequence shown here is derived from an EMBL/GenBank/DDBJ whole genome shotgun (WGS) entry which is preliminary data.</text>
</comment>
<dbReference type="EMBL" id="SMBH01000002">
    <property type="protein sequence ID" value="TCU19349.1"/>
    <property type="molecule type" value="Genomic_DNA"/>
</dbReference>
<dbReference type="AlphaFoldDB" id="A0A4R3QEE3"/>
<evidence type="ECO:0000313" key="1">
    <source>
        <dbReference type="EMBL" id="TCU19349.1"/>
    </source>
</evidence>